<reference evidence="2" key="1">
    <citation type="journal article" date="2019" name="Int. J. Syst. Evol. Microbiol.">
        <title>The Global Catalogue of Microorganisms (GCM) 10K type strain sequencing project: providing services to taxonomists for standard genome sequencing and annotation.</title>
        <authorList>
            <consortium name="The Broad Institute Genomics Platform"/>
            <consortium name="The Broad Institute Genome Sequencing Center for Infectious Disease"/>
            <person name="Wu L."/>
            <person name="Ma J."/>
        </authorList>
    </citation>
    <scope>NUCLEOTIDE SEQUENCE [LARGE SCALE GENOMIC DNA]</scope>
    <source>
        <strain evidence="2">CCM 7435</strain>
    </source>
</reference>
<proteinExistence type="predicted"/>
<evidence type="ECO:0000313" key="2">
    <source>
        <dbReference type="Proteomes" id="UP001597299"/>
    </source>
</evidence>
<name>A0ABW4Z1H4_9HYPH</name>
<evidence type="ECO:0000313" key="1">
    <source>
        <dbReference type="EMBL" id="MFD2142337.1"/>
    </source>
</evidence>
<gene>
    <name evidence="1" type="ORF">ACFSNC_18175</name>
</gene>
<dbReference type="RefSeq" id="WP_378296694.1">
    <property type="nucleotide sequence ID" value="NZ_JBHUHD010000001.1"/>
</dbReference>
<accession>A0ABW4Z1H4</accession>
<organism evidence="1 2">
    <name type="scientific">Ancylobacter oerskovii</name>
    <dbReference type="NCBI Taxonomy" id="459519"/>
    <lineage>
        <taxon>Bacteria</taxon>
        <taxon>Pseudomonadati</taxon>
        <taxon>Pseudomonadota</taxon>
        <taxon>Alphaproteobacteria</taxon>
        <taxon>Hyphomicrobiales</taxon>
        <taxon>Xanthobacteraceae</taxon>
        <taxon>Ancylobacter</taxon>
    </lineage>
</organism>
<comment type="caution">
    <text evidence="1">The sequence shown here is derived from an EMBL/GenBank/DDBJ whole genome shotgun (WGS) entry which is preliminary data.</text>
</comment>
<dbReference type="EMBL" id="JBHUHD010000001">
    <property type="protein sequence ID" value="MFD2142337.1"/>
    <property type="molecule type" value="Genomic_DNA"/>
</dbReference>
<keyword evidence="2" id="KW-1185">Reference proteome</keyword>
<dbReference type="Proteomes" id="UP001597299">
    <property type="component" value="Unassembled WGS sequence"/>
</dbReference>
<protein>
    <submittedName>
        <fullName evidence="1">Uncharacterized protein</fullName>
    </submittedName>
</protein>
<sequence>MPSTGELCRLADEATAPHRAMIERLKRVLIARPAGSQPNPAERERVARKFGDLLKSMTILD</sequence>